<dbReference type="Proteomes" id="UP000095472">
    <property type="component" value="Chromosome"/>
</dbReference>
<gene>
    <name evidence="1" type="ORF">BH720_033445</name>
</gene>
<keyword evidence="1" id="KW-0378">Hydrolase</keyword>
<protein>
    <submittedName>
        <fullName evidence="1">Murein hydrolase activator EnvC family protein</fullName>
        <ecNumber evidence="1">3.4.-.-</ecNumber>
    </submittedName>
</protein>
<dbReference type="EC" id="3.4.-.-" evidence="1"/>
<keyword evidence="2" id="KW-1185">Reference proteome</keyword>
<organism evidence="1 2">
    <name type="scientific">Desertifilum tharense IPPAS B-1220</name>
    <dbReference type="NCBI Taxonomy" id="1781255"/>
    <lineage>
        <taxon>Bacteria</taxon>
        <taxon>Bacillati</taxon>
        <taxon>Cyanobacteriota</taxon>
        <taxon>Cyanophyceae</taxon>
        <taxon>Desertifilales</taxon>
        <taxon>Desertifilaceae</taxon>
        <taxon>Desertifilum</taxon>
    </lineage>
</organism>
<evidence type="ECO:0000313" key="2">
    <source>
        <dbReference type="Proteomes" id="UP000095472"/>
    </source>
</evidence>
<accession>A0ACD5GUJ5</accession>
<evidence type="ECO:0000313" key="1">
    <source>
        <dbReference type="EMBL" id="XPM63954.1"/>
    </source>
</evidence>
<name>A0ACD5GUJ5_9CYAN</name>
<dbReference type="EMBL" id="CP182909">
    <property type="protein sequence ID" value="XPM63954.1"/>
    <property type="molecule type" value="Genomic_DNA"/>
</dbReference>
<reference evidence="1 2" key="1">
    <citation type="journal article" date="2016" name="Genome Announc.">
        <title>Draft Genome Sequence of the Thermotolerant Cyanobacterium Desertifilum sp. IPPAS B-1220.</title>
        <authorList>
            <person name="Mironov K.S."/>
            <person name="Sinetova M.A."/>
            <person name="Bolatkhan K."/>
            <person name="Zayadan B.K."/>
            <person name="Ustinova V.V."/>
            <person name="Kupriyanova E.V."/>
            <person name="Skrypnik A.N."/>
            <person name="Gogoleva N.E."/>
            <person name="Gogolev Y.V."/>
            <person name="Los D.A."/>
        </authorList>
    </citation>
    <scope>NUCLEOTIDE SEQUENCE [LARGE SCALE GENOMIC DNA]</scope>
    <source>
        <strain evidence="1 2">IPPAS B-1220</strain>
    </source>
</reference>
<proteinExistence type="predicted"/>
<sequence>MGTITQFPRASSRRTSISPPENLEQIKQELDRHRSGISQERDRLQHLENAAKERLEGLQRNREVTEDRLKQSETELQKLTQQLKQQQTQLGDAQFVYQQTAAAVSARLRFLQRQPQQYGWALLLNSENLTELMARRHQLQLLYKSDRQILEQLKQSSDRLNQQTLAIEQKKNEISLLRQQLLAQKSDFDSQAKIQQELVGRLASDRNALEAAQAQLKRDSEGITFLIQQRLAVRPSGFPGILGTGRMGIPNDGTDLQRFWLANPPDPRLRTLPRGNRFCLRLWQYYLCIPSRGCDFCGLVWRLWQFSHSRSWEWHYHPIRPC</sequence>